<protein>
    <submittedName>
        <fullName evidence="1">Uncharacterized protein</fullName>
    </submittedName>
</protein>
<accession>A0AAN7ZVS7</accession>
<sequence length="235" mass="26163">MPSNLCQLGRLAPELRLMIYRLATTERHITNGRPIIDSSTFAALLQGLPVYRDELVDQTFESCTVEFGSPLDIICLLEIAPTKLIATISSLSLDLRHSAISENDLQPLLKLSSVKDIAFVIESPTADSNMAFSLALEITRTLLFRNGTSRYNSIQILDLWGQDNEAILDRWWMNPGPLSLAGSQLTTEAAFANSELACQIKWAKLGYAYSNKYGDWLRTRQSKQARGGVAQDTQH</sequence>
<comment type="caution">
    <text evidence="1">The sequence shown here is derived from an EMBL/GenBank/DDBJ whole genome shotgun (WGS) entry which is preliminary data.</text>
</comment>
<dbReference type="EMBL" id="JAVRQU010000002">
    <property type="protein sequence ID" value="KAK5706120.1"/>
    <property type="molecule type" value="Genomic_DNA"/>
</dbReference>
<evidence type="ECO:0000313" key="1">
    <source>
        <dbReference type="EMBL" id="KAK5706120.1"/>
    </source>
</evidence>
<dbReference type="Proteomes" id="UP001310594">
    <property type="component" value="Unassembled WGS sequence"/>
</dbReference>
<evidence type="ECO:0000313" key="2">
    <source>
        <dbReference type="Proteomes" id="UP001310594"/>
    </source>
</evidence>
<dbReference type="AlphaFoldDB" id="A0AAN7ZVS7"/>
<reference evidence="1" key="1">
    <citation type="submission" date="2023-08" db="EMBL/GenBank/DDBJ databases">
        <title>Black Yeasts Isolated from many extreme environments.</title>
        <authorList>
            <person name="Coleine C."/>
            <person name="Stajich J.E."/>
            <person name="Selbmann L."/>
        </authorList>
    </citation>
    <scope>NUCLEOTIDE SEQUENCE</scope>
    <source>
        <strain evidence="1">CCFEE 5810</strain>
    </source>
</reference>
<organism evidence="1 2">
    <name type="scientific">Elasticomyces elasticus</name>
    <dbReference type="NCBI Taxonomy" id="574655"/>
    <lineage>
        <taxon>Eukaryota</taxon>
        <taxon>Fungi</taxon>
        <taxon>Dikarya</taxon>
        <taxon>Ascomycota</taxon>
        <taxon>Pezizomycotina</taxon>
        <taxon>Dothideomycetes</taxon>
        <taxon>Dothideomycetidae</taxon>
        <taxon>Mycosphaerellales</taxon>
        <taxon>Teratosphaeriaceae</taxon>
        <taxon>Elasticomyces</taxon>
    </lineage>
</organism>
<name>A0AAN7ZVS7_9PEZI</name>
<proteinExistence type="predicted"/>
<gene>
    <name evidence="1" type="ORF">LTR97_001106</name>
</gene>